<dbReference type="STRING" id="4537.A0A0E0M184"/>
<dbReference type="GO" id="GO:0003723">
    <property type="term" value="F:RNA binding"/>
    <property type="evidence" value="ECO:0007669"/>
    <property type="project" value="UniProtKB-UniRule"/>
</dbReference>
<dbReference type="Proteomes" id="UP000026962">
    <property type="component" value="Chromosome 9"/>
</dbReference>
<accession>A0A0E0M184</accession>
<reference evidence="4" key="2">
    <citation type="submission" date="2018-05" db="EMBL/GenBank/DDBJ databases">
        <title>OpunRS2 (Oryza punctata Reference Sequence Version 2).</title>
        <authorList>
            <person name="Zhang J."/>
            <person name="Kudrna D."/>
            <person name="Lee S."/>
            <person name="Talag J."/>
            <person name="Welchert J."/>
            <person name="Wing R.A."/>
        </authorList>
    </citation>
    <scope>NUCLEOTIDE SEQUENCE [LARGE SCALE GENOMIC DNA]</scope>
</reference>
<dbReference type="SUPFAM" id="SSF54768">
    <property type="entry name" value="dsRNA-binding domain-like"/>
    <property type="match status" value="1"/>
</dbReference>
<proteinExistence type="predicted"/>
<dbReference type="PROSITE" id="PS50137">
    <property type="entry name" value="DS_RBD"/>
    <property type="match status" value="1"/>
</dbReference>
<evidence type="ECO:0000256" key="1">
    <source>
        <dbReference type="PROSITE-ProRule" id="PRU00266"/>
    </source>
</evidence>
<organism evidence="4">
    <name type="scientific">Oryza punctata</name>
    <name type="common">Red rice</name>
    <dbReference type="NCBI Taxonomy" id="4537"/>
    <lineage>
        <taxon>Eukaryota</taxon>
        <taxon>Viridiplantae</taxon>
        <taxon>Streptophyta</taxon>
        <taxon>Embryophyta</taxon>
        <taxon>Tracheophyta</taxon>
        <taxon>Spermatophyta</taxon>
        <taxon>Magnoliopsida</taxon>
        <taxon>Liliopsida</taxon>
        <taxon>Poales</taxon>
        <taxon>Poaceae</taxon>
        <taxon>BOP clade</taxon>
        <taxon>Oryzoideae</taxon>
        <taxon>Oryzeae</taxon>
        <taxon>Oryzinae</taxon>
        <taxon>Oryza</taxon>
    </lineage>
</organism>
<feature type="domain" description="DRBM" evidence="3">
    <location>
        <begin position="156"/>
        <end position="231"/>
    </location>
</feature>
<dbReference type="Pfam" id="PF14709">
    <property type="entry name" value="DND1_DSRM"/>
    <property type="match status" value="1"/>
</dbReference>
<keyword evidence="5" id="KW-1185">Reference proteome</keyword>
<evidence type="ECO:0000313" key="5">
    <source>
        <dbReference type="Proteomes" id="UP000026962"/>
    </source>
</evidence>
<evidence type="ECO:0000256" key="2">
    <source>
        <dbReference type="SAM" id="MobiDB-lite"/>
    </source>
</evidence>
<dbReference type="eggNOG" id="ENOG502S4Z9">
    <property type="taxonomic scope" value="Eukaryota"/>
</dbReference>
<dbReference type="OMA" id="CGAKHAN"/>
<dbReference type="AlphaFoldDB" id="A0A0E0M184"/>
<name>A0A0E0M184_ORYPU</name>
<evidence type="ECO:0000259" key="3">
    <source>
        <dbReference type="PROSITE" id="PS50137"/>
    </source>
</evidence>
<protein>
    <recommendedName>
        <fullName evidence="3">DRBM domain-containing protein</fullName>
    </recommendedName>
</protein>
<feature type="region of interest" description="Disordered" evidence="2">
    <location>
        <begin position="127"/>
        <end position="153"/>
    </location>
</feature>
<sequence>MATPVQQDSIIPVNTWEEDELELEEEEGLLCKRKRAKFSDSTVRQQQGIEAAAVDKVMEEAAALSLGVSASKVPVHVATGRVEQSNGGAKHANDSIVRQQHWIEATAMAKVMEEAAALSLGVSASSRKEPVHGANGRVEQSNGGAKHANGTTDNEPARLRLHKVCSAAHWKEPSYDFEEQGPSHLKLFTCKVTIHVDTVTSTIVECISEPKRCKKAAQEHAAQGALWYLKIFGHAN</sequence>
<reference evidence="4" key="1">
    <citation type="submission" date="2015-04" db="UniProtKB">
        <authorList>
            <consortium name="EnsemblPlants"/>
        </authorList>
    </citation>
    <scope>IDENTIFICATION</scope>
</reference>
<evidence type="ECO:0000313" key="4">
    <source>
        <dbReference type="EnsemblPlants" id="OPUNC09G08900.1"/>
    </source>
</evidence>
<dbReference type="Gramene" id="OPUNC09G08900.1">
    <property type="protein sequence ID" value="OPUNC09G08900.1"/>
    <property type="gene ID" value="OPUNC09G08900"/>
</dbReference>
<feature type="compositionally biased region" description="Polar residues" evidence="2">
    <location>
        <begin position="138"/>
        <end position="153"/>
    </location>
</feature>
<dbReference type="EnsemblPlants" id="OPUNC09G08900.1">
    <property type="protein sequence ID" value="OPUNC09G08900.1"/>
    <property type="gene ID" value="OPUNC09G08900"/>
</dbReference>
<dbReference type="InterPro" id="IPR014720">
    <property type="entry name" value="dsRBD_dom"/>
</dbReference>
<keyword evidence="1" id="KW-0694">RNA-binding</keyword>
<dbReference type="Gene3D" id="3.30.160.20">
    <property type="match status" value="1"/>
</dbReference>